<dbReference type="AlphaFoldDB" id="A0A6P8H3S4"/>
<dbReference type="InterPro" id="IPR040460">
    <property type="entry name" value="Gasdermin_pore"/>
</dbReference>
<dbReference type="Pfam" id="PF04598">
    <property type="entry name" value="Gasdermin"/>
    <property type="match status" value="1"/>
</dbReference>
<keyword evidence="6" id="KW-1185">Reference proteome</keyword>
<dbReference type="KEGG" id="char:105907671"/>
<sequence length="560" mass="60951">MFAKVTRHLVSETDPDGSLLAVSRLIDSDKLKPLGVVLKSQNRWPWQRPKYRPTDFTLTQIIQGRKTLRPVLAKSDFLNYEGTYAGTLGGTVSTEVGGLSLKAEGQGSSKLHSSLGRLHKEAVDIHRLMKDSKDRLVDLEHPLVKQSLWKRKVMTVLKRRILTSKSCSVRYHGLGAGSCGAMLSILKTARLQVSVNENSTLQMDSDVSMEIPANTVLAYSVIELRIKRNGQYELCLQADVQGGFDRDVGRVEDDSGASQSEVDGHVGRVEDDSGAAQSEVDGHVGRVEDDSGASQSEVDGHLEETNPGMPAGDFLSTQKTCLFAQLTDLKEDLGVLSHLDAVSRSSLLSLIGSSLLDTDFLNALEERLDDWCSGEVADISECQDQRVQAILNLLESVLANQDTTHQGLSRHNGKHALPPDHEAGSSCASANGSPVAREQQADGLLIGQALHLLVSALLELRSDCLDRIKSCLSSGLLPPLSQLMDHLMKSQPFPLDGVPHLLQCEEAFHRVESLFHSASLQLLRQADKLLLLESKEAAGFQALTMCIAVQGLARLTSAYE</sequence>
<feature type="compositionally biased region" description="Basic and acidic residues" evidence="4">
    <location>
        <begin position="262"/>
        <end position="271"/>
    </location>
</feature>
<name>A0A6P8H3S4_CLUHA</name>
<evidence type="ECO:0000256" key="4">
    <source>
        <dbReference type="SAM" id="MobiDB-lite"/>
    </source>
</evidence>
<dbReference type="InterPro" id="IPR042377">
    <property type="entry name" value="GSDME"/>
</dbReference>
<evidence type="ECO:0000256" key="2">
    <source>
        <dbReference type="ARBA" id="ARBA00009279"/>
    </source>
</evidence>
<dbReference type="RefSeq" id="XP_031441875.1">
    <property type="nucleotide sequence ID" value="XM_031586015.2"/>
</dbReference>
<evidence type="ECO:0000256" key="3">
    <source>
        <dbReference type="ARBA" id="ARBA00023136"/>
    </source>
</evidence>
<evidence type="ECO:0000259" key="5">
    <source>
        <dbReference type="Pfam" id="PF04598"/>
    </source>
</evidence>
<dbReference type="GO" id="GO:0012501">
    <property type="term" value="P:programmed cell death"/>
    <property type="evidence" value="ECO:0007669"/>
    <property type="project" value="InterPro"/>
</dbReference>
<dbReference type="GO" id="GO:0012505">
    <property type="term" value="C:endomembrane system"/>
    <property type="evidence" value="ECO:0007669"/>
    <property type="project" value="UniProtKB-SubCell"/>
</dbReference>
<dbReference type="GO" id="GO:0005737">
    <property type="term" value="C:cytoplasm"/>
    <property type="evidence" value="ECO:0007669"/>
    <property type="project" value="TreeGrafter"/>
</dbReference>
<dbReference type="PANTHER" id="PTHR15207:SF3">
    <property type="entry name" value="DEAFNESS, AUTOSOMAL DOMINANT 5-RELATED"/>
    <property type="match status" value="1"/>
</dbReference>
<proteinExistence type="inferred from homology"/>
<reference evidence="7" key="1">
    <citation type="submission" date="2025-08" db="UniProtKB">
        <authorList>
            <consortium name="RefSeq"/>
        </authorList>
    </citation>
    <scope>IDENTIFICATION</scope>
</reference>
<comment type="similarity">
    <text evidence="2">Belongs to the gasdermin family.</text>
</comment>
<evidence type="ECO:0000313" key="7">
    <source>
        <dbReference type="RefSeq" id="XP_031441875.1"/>
    </source>
</evidence>
<feature type="region of interest" description="Disordered" evidence="4">
    <location>
        <begin position="404"/>
        <end position="432"/>
    </location>
</feature>
<comment type="subcellular location">
    <subcellularLocation>
        <location evidence="1">Endomembrane system</location>
    </subcellularLocation>
</comment>
<feature type="compositionally biased region" description="Basic and acidic residues" evidence="4">
    <location>
        <begin position="280"/>
        <end position="289"/>
    </location>
</feature>
<accession>A0A6P8H3S4</accession>
<gene>
    <name evidence="7" type="primary">gsdmea</name>
</gene>
<organism evidence="6 7">
    <name type="scientific">Clupea harengus</name>
    <name type="common">Atlantic herring</name>
    <dbReference type="NCBI Taxonomy" id="7950"/>
    <lineage>
        <taxon>Eukaryota</taxon>
        <taxon>Metazoa</taxon>
        <taxon>Chordata</taxon>
        <taxon>Craniata</taxon>
        <taxon>Vertebrata</taxon>
        <taxon>Euteleostomi</taxon>
        <taxon>Actinopterygii</taxon>
        <taxon>Neopterygii</taxon>
        <taxon>Teleostei</taxon>
        <taxon>Clupei</taxon>
        <taxon>Clupeiformes</taxon>
        <taxon>Clupeoidei</taxon>
        <taxon>Clupeidae</taxon>
        <taxon>Clupea</taxon>
    </lineage>
</organism>
<dbReference type="Proteomes" id="UP000515152">
    <property type="component" value="Chromosome 19"/>
</dbReference>
<feature type="region of interest" description="Disordered" evidence="4">
    <location>
        <begin position="247"/>
        <end position="308"/>
    </location>
</feature>
<dbReference type="CTD" id="101884911"/>
<dbReference type="OrthoDB" id="8815334at2759"/>
<dbReference type="PANTHER" id="PTHR15207">
    <property type="entry name" value="NONSYNDROMIC HEARING IMPAIRMENT PROTEIN"/>
    <property type="match status" value="1"/>
</dbReference>
<keyword evidence="3" id="KW-0472">Membrane</keyword>
<protein>
    <submittedName>
        <fullName evidence="7">Gasdermin-E</fullName>
    </submittedName>
</protein>
<dbReference type="GeneID" id="105907671"/>
<feature type="domain" description="Gasdermin pore forming" evidence="5">
    <location>
        <begin position="1"/>
        <end position="245"/>
    </location>
</feature>
<evidence type="ECO:0000256" key="1">
    <source>
        <dbReference type="ARBA" id="ARBA00004308"/>
    </source>
</evidence>
<evidence type="ECO:0000313" key="6">
    <source>
        <dbReference type="Proteomes" id="UP000515152"/>
    </source>
</evidence>